<sequence>MNLGVFPAGSKGRPDQERGAREHLNSYFAAPCDAHFLTMHSYFSLLLIIIINRYYHCLHFQVRLLCRHQAVLLSSCSDMTRVPSQTKSGWR</sequence>
<dbReference type="Proteomes" id="UP000799291">
    <property type="component" value="Unassembled WGS sequence"/>
</dbReference>
<keyword evidence="1" id="KW-1133">Transmembrane helix</keyword>
<dbReference type="AlphaFoldDB" id="A0A6G1IQ55"/>
<name>A0A6G1IQ55_9PLEO</name>
<dbReference type="EMBL" id="MU005597">
    <property type="protein sequence ID" value="KAF2680377.1"/>
    <property type="molecule type" value="Genomic_DNA"/>
</dbReference>
<organism evidence="2 3">
    <name type="scientific">Lentithecium fluviatile CBS 122367</name>
    <dbReference type="NCBI Taxonomy" id="1168545"/>
    <lineage>
        <taxon>Eukaryota</taxon>
        <taxon>Fungi</taxon>
        <taxon>Dikarya</taxon>
        <taxon>Ascomycota</taxon>
        <taxon>Pezizomycotina</taxon>
        <taxon>Dothideomycetes</taxon>
        <taxon>Pleosporomycetidae</taxon>
        <taxon>Pleosporales</taxon>
        <taxon>Massarineae</taxon>
        <taxon>Lentitheciaceae</taxon>
        <taxon>Lentithecium</taxon>
    </lineage>
</organism>
<proteinExistence type="predicted"/>
<evidence type="ECO:0000256" key="1">
    <source>
        <dbReference type="SAM" id="Phobius"/>
    </source>
</evidence>
<gene>
    <name evidence="2" type="ORF">K458DRAFT_94741</name>
</gene>
<feature type="transmembrane region" description="Helical" evidence="1">
    <location>
        <begin position="34"/>
        <end position="55"/>
    </location>
</feature>
<evidence type="ECO:0000313" key="3">
    <source>
        <dbReference type="Proteomes" id="UP000799291"/>
    </source>
</evidence>
<keyword evidence="1" id="KW-0812">Transmembrane</keyword>
<accession>A0A6G1IQ55</accession>
<evidence type="ECO:0000313" key="2">
    <source>
        <dbReference type="EMBL" id="KAF2680377.1"/>
    </source>
</evidence>
<reference evidence="2" key="1">
    <citation type="journal article" date="2020" name="Stud. Mycol.">
        <title>101 Dothideomycetes genomes: a test case for predicting lifestyles and emergence of pathogens.</title>
        <authorList>
            <person name="Haridas S."/>
            <person name="Albert R."/>
            <person name="Binder M."/>
            <person name="Bloem J."/>
            <person name="Labutti K."/>
            <person name="Salamov A."/>
            <person name="Andreopoulos B."/>
            <person name="Baker S."/>
            <person name="Barry K."/>
            <person name="Bills G."/>
            <person name="Bluhm B."/>
            <person name="Cannon C."/>
            <person name="Castanera R."/>
            <person name="Culley D."/>
            <person name="Daum C."/>
            <person name="Ezra D."/>
            <person name="Gonzalez J."/>
            <person name="Henrissat B."/>
            <person name="Kuo A."/>
            <person name="Liang C."/>
            <person name="Lipzen A."/>
            <person name="Lutzoni F."/>
            <person name="Magnuson J."/>
            <person name="Mondo S."/>
            <person name="Nolan M."/>
            <person name="Ohm R."/>
            <person name="Pangilinan J."/>
            <person name="Park H.-J."/>
            <person name="Ramirez L."/>
            <person name="Alfaro M."/>
            <person name="Sun H."/>
            <person name="Tritt A."/>
            <person name="Yoshinaga Y."/>
            <person name="Zwiers L.-H."/>
            <person name="Turgeon B."/>
            <person name="Goodwin S."/>
            <person name="Spatafora J."/>
            <person name="Crous P."/>
            <person name="Grigoriev I."/>
        </authorList>
    </citation>
    <scope>NUCLEOTIDE SEQUENCE</scope>
    <source>
        <strain evidence="2">CBS 122367</strain>
    </source>
</reference>
<keyword evidence="3" id="KW-1185">Reference proteome</keyword>
<keyword evidence="1" id="KW-0472">Membrane</keyword>
<protein>
    <submittedName>
        <fullName evidence="2">Uncharacterized protein</fullName>
    </submittedName>
</protein>